<sequence>MENKTKYSISQIAEICGVSKATVSRVINNSPCGVGEATKERVRKVIEELNYRPNALARGVAVSRSRMIGVVVPDVSNFFYPKIIRGISDYLEKKDYSVIVCNSDYNPEKEAQLLMSLVDKRVDGVILCSGISNKAFLEKYRKYQVPLVLLGRTFDSSVSDASITGDNVKGSRKAASYLLRGGNRRIVYVEGNTELSGSKQRLEGYQEALREHGIAFDKSLTMSGEYSIEFGRKAAEELLEKKVEFDAIMTGSDLIAIGVISGLLDAGKKIPEEIEVMGFDNIELAEVFRPALSTVSKPHYEMAQHLAKQIIRIIEGEEVGLSHMVVEPTLKLRRTTKERPYDSEYE</sequence>
<dbReference type="Gene3D" id="1.10.260.40">
    <property type="entry name" value="lambda repressor-like DNA-binding domains"/>
    <property type="match status" value="1"/>
</dbReference>
<organism evidence="5">
    <name type="scientific">Clostridium symbiosum</name>
    <name type="common">Bacteroides symbiosus</name>
    <dbReference type="NCBI Taxonomy" id="1512"/>
    <lineage>
        <taxon>Bacteria</taxon>
        <taxon>Bacillati</taxon>
        <taxon>Bacillota</taxon>
        <taxon>Clostridia</taxon>
        <taxon>Lachnospirales</taxon>
        <taxon>Lachnospiraceae</taxon>
        <taxon>Otoolea</taxon>
    </lineage>
</organism>
<evidence type="ECO:0000256" key="3">
    <source>
        <dbReference type="ARBA" id="ARBA00023163"/>
    </source>
</evidence>
<dbReference type="InterPro" id="IPR028082">
    <property type="entry name" value="Peripla_BP_I"/>
</dbReference>
<evidence type="ECO:0000256" key="1">
    <source>
        <dbReference type="ARBA" id="ARBA00023015"/>
    </source>
</evidence>
<dbReference type="GO" id="GO:0000976">
    <property type="term" value="F:transcription cis-regulatory region binding"/>
    <property type="evidence" value="ECO:0007669"/>
    <property type="project" value="TreeGrafter"/>
</dbReference>
<feature type="domain" description="HTH lacI-type" evidence="4">
    <location>
        <begin position="7"/>
        <end position="62"/>
    </location>
</feature>
<keyword evidence="3" id="KW-0804">Transcription</keyword>
<dbReference type="PANTHER" id="PTHR30146:SF109">
    <property type="entry name" value="HTH-TYPE TRANSCRIPTIONAL REGULATOR GALS"/>
    <property type="match status" value="1"/>
</dbReference>
<evidence type="ECO:0000256" key="2">
    <source>
        <dbReference type="ARBA" id="ARBA00023125"/>
    </source>
</evidence>
<gene>
    <name evidence="5" type="primary">ccpA_1</name>
    <name evidence="5" type="ORF">CSLFYP84_00406</name>
</gene>
<evidence type="ECO:0000313" key="5">
    <source>
        <dbReference type="EMBL" id="VYT71825.1"/>
    </source>
</evidence>
<dbReference type="InterPro" id="IPR000843">
    <property type="entry name" value="HTH_LacI"/>
</dbReference>
<dbReference type="AlphaFoldDB" id="A0A6N2YXQ6"/>
<evidence type="ECO:0000259" key="4">
    <source>
        <dbReference type="PROSITE" id="PS50932"/>
    </source>
</evidence>
<dbReference type="GO" id="GO:0003700">
    <property type="term" value="F:DNA-binding transcription factor activity"/>
    <property type="evidence" value="ECO:0007669"/>
    <property type="project" value="TreeGrafter"/>
</dbReference>
<dbReference type="PANTHER" id="PTHR30146">
    <property type="entry name" value="LACI-RELATED TRANSCRIPTIONAL REPRESSOR"/>
    <property type="match status" value="1"/>
</dbReference>
<keyword evidence="2" id="KW-0238">DNA-binding</keyword>
<dbReference type="CDD" id="cd01392">
    <property type="entry name" value="HTH_LacI"/>
    <property type="match status" value="1"/>
</dbReference>
<protein>
    <submittedName>
        <fullName evidence="5">Catabolite control protein A</fullName>
    </submittedName>
</protein>
<proteinExistence type="predicted"/>
<dbReference type="SUPFAM" id="SSF53822">
    <property type="entry name" value="Periplasmic binding protein-like I"/>
    <property type="match status" value="1"/>
</dbReference>
<dbReference type="CDD" id="cd06267">
    <property type="entry name" value="PBP1_LacI_sugar_binding-like"/>
    <property type="match status" value="1"/>
</dbReference>
<dbReference type="SUPFAM" id="SSF47413">
    <property type="entry name" value="lambda repressor-like DNA-binding domains"/>
    <property type="match status" value="1"/>
</dbReference>
<dbReference type="Gene3D" id="3.40.50.2300">
    <property type="match status" value="2"/>
</dbReference>
<dbReference type="Pfam" id="PF00532">
    <property type="entry name" value="Peripla_BP_1"/>
    <property type="match status" value="1"/>
</dbReference>
<dbReference type="RefSeq" id="WP_156684283.1">
    <property type="nucleotide sequence ID" value="NZ_CACRUA010000004.1"/>
</dbReference>
<accession>A0A6N2YXQ6</accession>
<dbReference type="SMART" id="SM00354">
    <property type="entry name" value="HTH_LACI"/>
    <property type="match status" value="1"/>
</dbReference>
<keyword evidence="1" id="KW-0805">Transcription regulation</keyword>
<reference evidence="5" key="1">
    <citation type="submission" date="2019-11" db="EMBL/GenBank/DDBJ databases">
        <authorList>
            <person name="Feng L."/>
        </authorList>
    </citation>
    <scope>NUCLEOTIDE SEQUENCE</scope>
    <source>
        <strain evidence="5">CsymbiosumLFYP84</strain>
    </source>
</reference>
<name>A0A6N2YXQ6_CLOSY</name>
<dbReference type="Pfam" id="PF00356">
    <property type="entry name" value="LacI"/>
    <property type="match status" value="1"/>
</dbReference>
<dbReference type="InterPro" id="IPR010982">
    <property type="entry name" value="Lambda_DNA-bd_dom_sf"/>
</dbReference>
<dbReference type="PROSITE" id="PS50932">
    <property type="entry name" value="HTH_LACI_2"/>
    <property type="match status" value="1"/>
</dbReference>
<dbReference type="InterPro" id="IPR001761">
    <property type="entry name" value="Peripla_BP/Lac1_sug-bd_dom"/>
</dbReference>
<dbReference type="EMBL" id="CACRUA010000004">
    <property type="protein sequence ID" value="VYT71825.1"/>
    <property type="molecule type" value="Genomic_DNA"/>
</dbReference>